<dbReference type="Proteomes" id="UP000015750">
    <property type="component" value="Unassembled WGS sequence"/>
</dbReference>
<protein>
    <submittedName>
        <fullName evidence="1">Uncharacterized protein</fullName>
    </submittedName>
</protein>
<evidence type="ECO:0000313" key="1">
    <source>
        <dbReference type="EMBL" id="EPI11793.1"/>
    </source>
</evidence>
<dbReference type="AlphaFoldDB" id="A0ABC9TPM4"/>
<proteinExistence type="predicted"/>
<dbReference type="EMBL" id="ATIR01000007">
    <property type="protein sequence ID" value="EPI11793.1"/>
    <property type="molecule type" value="Genomic_DNA"/>
</dbReference>
<organism evidence="1 2">
    <name type="scientific">Enterococcus faecalis RP2S-4</name>
    <dbReference type="NCBI Taxonomy" id="1244145"/>
    <lineage>
        <taxon>Bacteria</taxon>
        <taxon>Bacillati</taxon>
        <taxon>Bacillota</taxon>
        <taxon>Bacilli</taxon>
        <taxon>Lactobacillales</taxon>
        <taxon>Enterococcaceae</taxon>
        <taxon>Enterococcus</taxon>
    </lineage>
</organism>
<dbReference type="RefSeq" id="WP_016626913.1">
    <property type="nucleotide sequence ID" value="NZ_KE351878.1"/>
</dbReference>
<dbReference type="InterPro" id="IPR038263">
    <property type="entry name" value="Lytic_exo_TRD_sf"/>
</dbReference>
<accession>A0ABC9TPM4</accession>
<evidence type="ECO:0000313" key="2">
    <source>
        <dbReference type="Proteomes" id="UP000015750"/>
    </source>
</evidence>
<sequence length="191" mass="21218">MKKVLGGAILSLVCLGVAIFSDSDVAKAAAWDGQAEHSVVSKEENQKAIEYLEQVAPDALENLPFPIENLTLEKPQGEQNYEAFSSANLRQAKKWYTVDRFSSSQYLIVSNYLVPVGYTDAENGIPIGTVDMYQQRFCIPQTSRAHWSVANAGGYGTGGYWWTLFRATENTVGKTKNIWLSAWNLDHLVYG</sequence>
<name>A0ABC9TPM4_ENTFL</name>
<comment type="caution">
    <text evidence="1">The sequence shown here is derived from an EMBL/GenBank/DDBJ whole genome shotgun (WGS) entry which is preliminary data.</text>
</comment>
<gene>
    <name evidence="1" type="ORF">D358_00206</name>
</gene>
<dbReference type="Gene3D" id="2.40.50.670">
    <property type="match status" value="1"/>
</dbReference>
<reference evidence="1 2" key="1">
    <citation type="submission" date="2013-06" db="EMBL/GenBank/DDBJ databases">
        <authorList>
            <person name="Weinstock G."/>
            <person name="Sodergren E."/>
            <person name="Lobos E.A."/>
            <person name="Fulton L."/>
            <person name="Fulton R."/>
            <person name="Courtney L."/>
            <person name="Fronick C."/>
            <person name="O'Laughlin M."/>
            <person name="Godfrey J."/>
            <person name="Wilson R.M."/>
            <person name="Miner T."/>
            <person name="Farmer C."/>
            <person name="Delehaunty K."/>
            <person name="Cordes M."/>
            <person name="Minx P."/>
            <person name="Tomlinson C."/>
            <person name="Chen J."/>
            <person name="Wollam A."/>
            <person name="Pepin K.H."/>
            <person name="Bhonagiri V."/>
            <person name="Zhang X."/>
            <person name="Warren W."/>
            <person name="Mitreva M."/>
            <person name="Mardis E.R."/>
            <person name="Wilson R.K."/>
        </authorList>
    </citation>
    <scope>NUCLEOTIDE SEQUENCE [LARGE SCALE GENOMIC DNA]</scope>
    <source>
        <strain evidence="1 2">RP2S-4</strain>
    </source>
</reference>